<feature type="transmembrane region" description="Helical" evidence="8">
    <location>
        <begin position="146"/>
        <end position="175"/>
    </location>
</feature>
<evidence type="ECO:0000259" key="9">
    <source>
        <dbReference type="PROSITE" id="PS50893"/>
    </source>
</evidence>
<feature type="transmembrane region" description="Helical" evidence="8">
    <location>
        <begin position="23"/>
        <end position="45"/>
    </location>
</feature>
<dbReference type="CDD" id="cd03246">
    <property type="entry name" value="ABCC_Protease_Secretion"/>
    <property type="match status" value="1"/>
</dbReference>
<evidence type="ECO:0000256" key="4">
    <source>
        <dbReference type="ARBA" id="ARBA00022741"/>
    </source>
</evidence>
<evidence type="ECO:0000256" key="7">
    <source>
        <dbReference type="ARBA" id="ARBA00023136"/>
    </source>
</evidence>
<dbReference type="Proteomes" id="UP001595974">
    <property type="component" value="Unassembled WGS sequence"/>
</dbReference>
<dbReference type="PROSITE" id="PS50893">
    <property type="entry name" value="ABC_TRANSPORTER_2"/>
    <property type="match status" value="1"/>
</dbReference>
<evidence type="ECO:0000256" key="1">
    <source>
        <dbReference type="ARBA" id="ARBA00004651"/>
    </source>
</evidence>
<keyword evidence="7 8" id="KW-0472">Membrane</keyword>
<keyword evidence="12" id="KW-1185">Reference proteome</keyword>
<evidence type="ECO:0000256" key="8">
    <source>
        <dbReference type="SAM" id="Phobius"/>
    </source>
</evidence>
<dbReference type="InterPro" id="IPR003439">
    <property type="entry name" value="ABC_transporter-like_ATP-bd"/>
</dbReference>
<evidence type="ECO:0000313" key="11">
    <source>
        <dbReference type="EMBL" id="MFC5769186.1"/>
    </source>
</evidence>
<dbReference type="PANTHER" id="PTHR24221:SF654">
    <property type="entry name" value="ATP-BINDING CASSETTE SUB-FAMILY B MEMBER 6"/>
    <property type="match status" value="1"/>
</dbReference>
<keyword evidence="5" id="KW-0067">ATP-binding</keyword>
<dbReference type="Pfam" id="PF00664">
    <property type="entry name" value="ABC_membrane"/>
    <property type="match status" value="1"/>
</dbReference>
<dbReference type="InterPro" id="IPR011527">
    <property type="entry name" value="ABC1_TM_dom"/>
</dbReference>
<dbReference type="SMART" id="SM00382">
    <property type="entry name" value="AAA"/>
    <property type="match status" value="1"/>
</dbReference>
<evidence type="ECO:0000313" key="12">
    <source>
        <dbReference type="Proteomes" id="UP001595974"/>
    </source>
</evidence>
<comment type="caution">
    <text evidence="11">The sequence shown here is derived from an EMBL/GenBank/DDBJ whole genome shotgun (WGS) entry which is preliminary data.</text>
</comment>
<dbReference type="PROSITE" id="PS00211">
    <property type="entry name" value="ABC_TRANSPORTER_1"/>
    <property type="match status" value="1"/>
</dbReference>
<keyword evidence="4" id="KW-0547">Nucleotide-binding</keyword>
<sequence length="576" mass="61712">MKTPPFVRQSALGAALWGFRREFAVCMAFSVLVNLLMLTPTIYMLQIYDRVMVSRSSLTLVAVTLVMLFCFAAMAFAEWARARLLVRLGVCFDALLGVRVFQAGFRSSLNHGGRNPARTFSDLTSLRQFMTGNGLFAFMDAPWTPIYLAVLFMLHPMLGVLGVVFALLLAGLAWLSHRLTQKPVEAALEAGSQVGAFVHGKLRNAEAIEAMGMLGNLRQRWQARHRRHLALNARAADLGARMLALTKFLRYTLQSLTLGAGALLVIEGELTAGAMIAANVLMGRATQPLDQMVANWKPFLGARRAFRSLDALLAGHPAPAPGIGPGHDAPSGRVRIEHLTATAPGRAQPILKDLSADFGPGEVIAIVGPSGSGKSTLARALVGIWPHRGGRVLIDGEPIENRDREALGPHIGYLPQDIELFEGSIAENVARFGELDPAGVIRACERAGVHDMILRFAQGYDTQIGEAGGTLSGGQRQRLGLARALYGDPRIVVLDEPNSNLDDVGEAALGRAVEDLKQQGSTVFLITHRRGIVGSADRLLVMDDGAITHDGPPRQVLAELAAGTRAAPGGAVPQPA</sequence>
<dbReference type="Gene3D" id="3.40.50.300">
    <property type="entry name" value="P-loop containing nucleotide triphosphate hydrolases"/>
    <property type="match status" value="1"/>
</dbReference>
<evidence type="ECO:0000259" key="10">
    <source>
        <dbReference type="PROSITE" id="PS50929"/>
    </source>
</evidence>
<evidence type="ECO:0000256" key="5">
    <source>
        <dbReference type="ARBA" id="ARBA00022840"/>
    </source>
</evidence>
<dbReference type="EMBL" id="JBHSOG010000024">
    <property type="protein sequence ID" value="MFC5769186.1"/>
    <property type="molecule type" value="Genomic_DNA"/>
</dbReference>
<dbReference type="InterPro" id="IPR010128">
    <property type="entry name" value="ATPase_T1SS_PrtD-like"/>
</dbReference>
<accession>A0ABW1AQL6</accession>
<dbReference type="PROSITE" id="PS50929">
    <property type="entry name" value="ABC_TM1F"/>
    <property type="match status" value="1"/>
</dbReference>
<evidence type="ECO:0000256" key="6">
    <source>
        <dbReference type="ARBA" id="ARBA00022989"/>
    </source>
</evidence>
<feature type="transmembrane region" description="Helical" evidence="8">
    <location>
        <begin position="57"/>
        <end position="77"/>
    </location>
</feature>
<gene>
    <name evidence="11" type="ORF">ACFPTN_07345</name>
</gene>
<feature type="transmembrane region" description="Helical" evidence="8">
    <location>
        <begin position="84"/>
        <end position="105"/>
    </location>
</feature>
<dbReference type="NCBIfam" id="TIGR01842">
    <property type="entry name" value="type_I_sec_PrtD"/>
    <property type="match status" value="1"/>
</dbReference>
<dbReference type="InterPro" id="IPR003593">
    <property type="entry name" value="AAA+_ATPase"/>
</dbReference>
<dbReference type="Gene3D" id="1.20.1560.10">
    <property type="entry name" value="ABC transporter type 1, transmembrane domain"/>
    <property type="match status" value="1"/>
</dbReference>
<feature type="domain" description="ABC transporter" evidence="9">
    <location>
        <begin position="334"/>
        <end position="569"/>
    </location>
</feature>
<dbReference type="Pfam" id="PF00005">
    <property type="entry name" value="ABC_tran"/>
    <property type="match status" value="1"/>
</dbReference>
<evidence type="ECO:0000256" key="3">
    <source>
        <dbReference type="ARBA" id="ARBA00022692"/>
    </source>
</evidence>
<evidence type="ECO:0000256" key="2">
    <source>
        <dbReference type="ARBA" id="ARBA00022475"/>
    </source>
</evidence>
<feature type="domain" description="ABC transmembrane type-1" evidence="10">
    <location>
        <begin position="24"/>
        <end position="301"/>
    </location>
</feature>
<reference evidence="12" key="1">
    <citation type="journal article" date="2019" name="Int. J. Syst. Evol. Microbiol.">
        <title>The Global Catalogue of Microorganisms (GCM) 10K type strain sequencing project: providing services to taxonomists for standard genome sequencing and annotation.</title>
        <authorList>
            <consortium name="The Broad Institute Genomics Platform"/>
            <consortium name="The Broad Institute Genome Sequencing Center for Infectious Disease"/>
            <person name="Wu L."/>
            <person name="Ma J."/>
        </authorList>
    </citation>
    <scope>NUCLEOTIDE SEQUENCE [LARGE SCALE GENOMIC DNA]</scope>
    <source>
        <strain evidence="12">SHR3</strain>
    </source>
</reference>
<proteinExistence type="predicted"/>
<protein>
    <submittedName>
        <fullName evidence="11">Type I secretion system permease/ATPase</fullName>
    </submittedName>
</protein>
<dbReference type="SUPFAM" id="SSF52540">
    <property type="entry name" value="P-loop containing nucleoside triphosphate hydrolases"/>
    <property type="match status" value="1"/>
</dbReference>
<organism evidence="11 12">
    <name type="scientific">Thauera sinica</name>
    <dbReference type="NCBI Taxonomy" id="2665146"/>
    <lineage>
        <taxon>Bacteria</taxon>
        <taxon>Pseudomonadati</taxon>
        <taxon>Pseudomonadota</taxon>
        <taxon>Betaproteobacteria</taxon>
        <taxon>Rhodocyclales</taxon>
        <taxon>Zoogloeaceae</taxon>
        <taxon>Thauera</taxon>
    </lineage>
</organism>
<keyword evidence="2" id="KW-1003">Cell membrane</keyword>
<name>A0ABW1AQL6_9RHOO</name>
<dbReference type="RefSeq" id="WP_096451692.1">
    <property type="nucleotide sequence ID" value="NZ_JBHSOG010000024.1"/>
</dbReference>
<dbReference type="InterPro" id="IPR027417">
    <property type="entry name" value="P-loop_NTPase"/>
</dbReference>
<dbReference type="InterPro" id="IPR039421">
    <property type="entry name" value="Type_1_exporter"/>
</dbReference>
<dbReference type="SUPFAM" id="SSF90123">
    <property type="entry name" value="ABC transporter transmembrane region"/>
    <property type="match status" value="1"/>
</dbReference>
<dbReference type="InterPro" id="IPR017871">
    <property type="entry name" value="ABC_transporter-like_CS"/>
</dbReference>
<dbReference type="PANTHER" id="PTHR24221">
    <property type="entry name" value="ATP-BINDING CASSETTE SUB-FAMILY B"/>
    <property type="match status" value="1"/>
</dbReference>
<keyword evidence="6 8" id="KW-1133">Transmembrane helix</keyword>
<keyword evidence="3 8" id="KW-0812">Transmembrane</keyword>
<comment type="subcellular location">
    <subcellularLocation>
        <location evidence="1">Cell membrane</location>
        <topology evidence="1">Multi-pass membrane protein</topology>
    </subcellularLocation>
</comment>
<dbReference type="InterPro" id="IPR036640">
    <property type="entry name" value="ABC1_TM_sf"/>
</dbReference>